<dbReference type="Proteomes" id="UP001595791">
    <property type="component" value="Unassembled WGS sequence"/>
</dbReference>
<sequence>MSSLCLIPSLYWATTLSATLAMVDEHQRRVVLPPAQEIRRPVLNLDLPRSPPSHLSAVAALSPILQGPAGPAARPPSLRPDPEREAAERLARVIESTEIAERERGTLCLSRSGNSPGAGLRWSSNDGFGFYLQGKGLRQLHRLLYRSSTARLCPSGNASPLCQTLPRRLCD</sequence>
<accession>A0ABV8MT64</accession>
<name>A0ABV8MT64_9NEIS</name>
<reference evidence="2" key="1">
    <citation type="journal article" date="2019" name="Int. J. Syst. Evol. Microbiol.">
        <title>The Global Catalogue of Microorganisms (GCM) 10K type strain sequencing project: providing services to taxonomists for standard genome sequencing and annotation.</title>
        <authorList>
            <consortium name="The Broad Institute Genomics Platform"/>
            <consortium name="The Broad Institute Genome Sequencing Center for Infectious Disease"/>
            <person name="Wu L."/>
            <person name="Ma J."/>
        </authorList>
    </citation>
    <scope>NUCLEOTIDE SEQUENCE [LARGE SCALE GENOMIC DNA]</scope>
    <source>
        <strain evidence="2">LMG 29894</strain>
    </source>
</reference>
<dbReference type="EMBL" id="JBHSBU010000001">
    <property type="protein sequence ID" value="MFC4160812.1"/>
    <property type="molecule type" value="Genomic_DNA"/>
</dbReference>
<comment type="caution">
    <text evidence="1">The sequence shown here is derived from an EMBL/GenBank/DDBJ whole genome shotgun (WGS) entry which is preliminary data.</text>
</comment>
<protein>
    <submittedName>
        <fullName evidence="1">Uncharacterized protein</fullName>
    </submittedName>
</protein>
<evidence type="ECO:0000313" key="2">
    <source>
        <dbReference type="Proteomes" id="UP001595791"/>
    </source>
</evidence>
<dbReference type="RefSeq" id="WP_378166046.1">
    <property type="nucleotide sequence ID" value="NZ_JBHSBU010000001.1"/>
</dbReference>
<proteinExistence type="predicted"/>
<organism evidence="1 2">
    <name type="scientific">Chitinimonas lacunae</name>
    <dbReference type="NCBI Taxonomy" id="1963018"/>
    <lineage>
        <taxon>Bacteria</taxon>
        <taxon>Pseudomonadati</taxon>
        <taxon>Pseudomonadota</taxon>
        <taxon>Betaproteobacteria</taxon>
        <taxon>Neisseriales</taxon>
        <taxon>Chitinibacteraceae</taxon>
        <taxon>Chitinimonas</taxon>
    </lineage>
</organism>
<gene>
    <name evidence="1" type="ORF">ACFOW7_15835</name>
</gene>
<evidence type="ECO:0000313" key="1">
    <source>
        <dbReference type="EMBL" id="MFC4160812.1"/>
    </source>
</evidence>
<keyword evidence="2" id="KW-1185">Reference proteome</keyword>